<accession>A0ABN9WUL0</accession>
<name>A0ABN9WUL0_9DINO</name>
<reference evidence="1" key="1">
    <citation type="submission" date="2023-10" db="EMBL/GenBank/DDBJ databases">
        <authorList>
            <person name="Chen Y."/>
            <person name="Shah S."/>
            <person name="Dougan E. K."/>
            <person name="Thang M."/>
            <person name="Chan C."/>
        </authorList>
    </citation>
    <scope>NUCLEOTIDE SEQUENCE [LARGE SCALE GENOMIC DNA]</scope>
</reference>
<evidence type="ECO:0000313" key="1">
    <source>
        <dbReference type="EMBL" id="CAK0890465.1"/>
    </source>
</evidence>
<sequence length="168" mass="19187">MVRRGGNRHGVTARVDADLVAQAILRATPQWPQLQGDVPSFSYSVKRFGDRPKMKEIQVYAGLMQDLNNLGEGKRFSQSLISGAWKKACEHNYIEAFRAEHGRKPVQGRVDGVKYLQSRSLRMMFSHWKRVGEVPCEDDSDEDDETIRKHLHNSMVIHVDDLDNVPDL</sequence>
<dbReference type="Proteomes" id="UP001189429">
    <property type="component" value="Unassembled WGS sequence"/>
</dbReference>
<protein>
    <submittedName>
        <fullName evidence="1">Uncharacterized protein</fullName>
    </submittedName>
</protein>
<keyword evidence="2" id="KW-1185">Reference proteome</keyword>
<dbReference type="EMBL" id="CAUYUJ010019359">
    <property type="protein sequence ID" value="CAK0890465.1"/>
    <property type="molecule type" value="Genomic_DNA"/>
</dbReference>
<organism evidence="1 2">
    <name type="scientific">Prorocentrum cordatum</name>
    <dbReference type="NCBI Taxonomy" id="2364126"/>
    <lineage>
        <taxon>Eukaryota</taxon>
        <taxon>Sar</taxon>
        <taxon>Alveolata</taxon>
        <taxon>Dinophyceae</taxon>
        <taxon>Prorocentrales</taxon>
        <taxon>Prorocentraceae</taxon>
        <taxon>Prorocentrum</taxon>
    </lineage>
</organism>
<proteinExistence type="predicted"/>
<comment type="caution">
    <text evidence="1">The sequence shown here is derived from an EMBL/GenBank/DDBJ whole genome shotgun (WGS) entry which is preliminary data.</text>
</comment>
<feature type="non-terminal residue" evidence="1">
    <location>
        <position position="168"/>
    </location>
</feature>
<evidence type="ECO:0000313" key="2">
    <source>
        <dbReference type="Proteomes" id="UP001189429"/>
    </source>
</evidence>
<gene>
    <name evidence="1" type="ORF">PCOR1329_LOCUS70704</name>
</gene>